<keyword evidence="1" id="KW-1133">Transmembrane helix</keyword>
<keyword evidence="1" id="KW-0472">Membrane</keyword>
<proteinExistence type="predicted"/>
<accession>A0A8H6VJI5</accession>
<evidence type="ECO:0000256" key="1">
    <source>
        <dbReference type="SAM" id="Phobius"/>
    </source>
</evidence>
<evidence type="ECO:0000313" key="2">
    <source>
        <dbReference type="EMBL" id="KAF7190304.1"/>
    </source>
</evidence>
<sequence>MATSEVTLEHQQLSASHSPLALHQLLRQRCLHLEGLGHDWHVFRSTIEYIVPPLWIRSTIALTFLLLLILSTAVIQLRQLRSHEGVRVQVWHESIVDGKDLNVPCVLETSGWRCSERSMG</sequence>
<evidence type="ECO:0000313" key="3">
    <source>
        <dbReference type="Proteomes" id="UP000660729"/>
    </source>
</evidence>
<dbReference type="EMBL" id="JABCIY010000175">
    <property type="protein sequence ID" value="KAF7190304.1"/>
    <property type="molecule type" value="Genomic_DNA"/>
</dbReference>
<comment type="caution">
    <text evidence="2">The sequence shown here is derived from an EMBL/GenBank/DDBJ whole genome shotgun (WGS) entry which is preliminary data.</text>
</comment>
<keyword evidence="3" id="KW-1185">Reference proteome</keyword>
<dbReference type="Proteomes" id="UP000660729">
    <property type="component" value="Unassembled WGS sequence"/>
</dbReference>
<dbReference type="AlphaFoldDB" id="A0A8H6VJI5"/>
<organism evidence="2 3">
    <name type="scientific">Pseudocercospora fuligena</name>
    <dbReference type="NCBI Taxonomy" id="685502"/>
    <lineage>
        <taxon>Eukaryota</taxon>
        <taxon>Fungi</taxon>
        <taxon>Dikarya</taxon>
        <taxon>Ascomycota</taxon>
        <taxon>Pezizomycotina</taxon>
        <taxon>Dothideomycetes</taxon>
        <taxon>Dothideomycetidae</taxon>
        <taxon>Mycosphaerellales</taxon>
        <taxon>Mycosphaerellaceae</taxon>
        <taxon>Pseudocercospora</taxon>
    </lineage>
</organism>
<keyword evidence="1" id="KW-0812">Transmembrane</keyword>
<feature type="transmembrane region" description="Helical" evidence="1">
    <location>
        <begin position="54"/>
        <end position="77"/>
    </location>
</feature>
<gene>
    <name evidence="2" type="ORF">HII31_08635</name>
</gene>
<protein>
    <submittedName>
        <fullName evidence="2">Uncharacterized protein</fullName>
    </submittedName>
</protein>
<name>A0A8H6VJI5_9PEZI</name>
<reference evidence="2" key="1">
    <citation type="submission" date="2020-04" db="EMBL/GenBank/DDBJ databases">
        <title>Draft genome resource of the tomato pathogen Pseudocercospora fuligena.</title>
        <authorList>
            <person name="Zaccaron A."/>
        </authorList>
    </citation>
    <scope>NUCLEOTIDE SEQUENCE</scope>
    <source>
        <strain evidence="2">PF001</strain>
    </source>
</reference>
<dbReference type="OrthoDB" id="10456392at2759"/>